<keyword evidence="4" id="KW-0249">Electron transport</keyword>
<dbReference type="SUPFAM" id="SSF46626">
    <property type="entry name" value="Cytochrome c"/>
    <property type="match status" value="1"/>
</dbReference>
<feature type="binding site" description="axial binding residue" evidence="6">
    <location>
        <position position="38"/>
    </location>
    <ligand>
        <name>heme c</name>
        <dbReference type="ChEBI" id="CHEBI:61717"/>
    </ligand>
    <ligandPart>
        <name>Fe</name>
        <dbReference type="ChEBI" id="CHEBI:18248"/>
    </ligandPart>
</feature>
<feature type="binding site" description="covalent" evidence="6">
    <location>
        <position position="42"/>
    </location>
    <ligand>
        <name>heme c</name>
        <dbReference type="ChEBI" id="CHEBI:61717"/>
    </ligand>
</feature>
<dbReference type="Proteomes" id="UP000622475">
    <property type="component" value="Unassembled WGS sequence"/>
</dbReference>
<comment type="PTM">
    <text evidence="6">Binds 1 heme c group covalently per subunit.</text>
</comment>
<reference evidence="9" key="1">
    <citation type="submission" date="2020-10" db="EMBL/GenBank/DDBJ databases">
        <title>Mucilaginibacter mali sp. nov., isolated from rhizosphere soil of apple orchard.</title>
        <authorList>
            <person name="Lee J.-S."/>
            <person name="Kim H.S."/>
            <person name="Kim J.-S."/>
        </authorList>
    </citation>
    <scope>NUCLEOTIDE SEQUENCE</scope>
    <source>
        <strain evidence="9">KCTC 22746</strain>
    </source>
</reference>
<keyword evidence="2 6" id="KW-0349">Heme</keyword>
<feature type="region of interest" description="Disordered" evidence="7">
    <location>
        <begin position="1"/>
        <end position="21"/>
    </location>
</feature>
<keyword evidence="3 6" id="KW-0479">Metal-binding</keyword>
<name>A0A929KXU7_9SPHI</name>
<evidence type="ECO:0000256" key="1">
    <source>
        <dbReference type="ARBA" id="ARBA00022448"/>
    </source>
</evidence>
<dbReference type="InterPro" id="IPR009056">
    <property type="entry name" value="Cyt_c-like_dom"/>
</dbReference>
<evidence type="ECO:0000256" key="6">
    <source>
        <dbReference type="PIRSR" id="PIRSR602324-1"/>
    </source>
</evidence>
<feature type="domain" description="Cytochrome c" evidence="8">
    <location>
        <begin position="24"/>
        <end position="109"/>
    </location>
</feature>
<dbReference type="PROSITE" id="PS51007">
    <property type="entry name" value="CYTC"/>
    <property type="match status" value="1"/>
</dbReference>
<accession>A0A929KXU7</accession>
<organism evidence="9 10">
    <name type="scientific">Mucilaginibacter myungsuensis</name>
    <dbReference type="NCBI Taxonomy" id="649104"/>
    <lineage>
        <taxon>Bacteria</taxon>
        <taxon>Pseudomonadati</taxon>
        <taxon>Bacteroidota</taxon>
        <taxon>Sphingobacteriia</taxon>
        <taxon>Sphingobacteriales</taxon>
        <taxon>Sphingobacteriaceae</taxon>
        <taxon>Mucilaginibacter</taxon>
    </lineage>
</organism>
<evidence type="ECO:0000256" key="5">
    <source>
        <dbReference type="ARBA" id="ARBA00023004"/>
    </source>
</evidence>
<keyword evidence="10" id="KW-1185">Reference proteome</keyword>
<dbReference type="GO" id="GO:0009055">
    <property type="term" value="F:electron transfer activity"/>
    <property type="evidence" value="ECO:0007669"/>
    <property type="project" value="InterPro"/>
</dbReference>
<keyword evidence="1" id="KW-0813">Transport</keyword>
<dbReference type="AlphaFoldDB" id="A0A929KXU7"/>
<dbReference type="Gene3D" id="1.10.760.10">
    <property type="entry name" value="Cytochrome c-like domain"/>
    <property type="match status" value="1"/>
</dbReference>
<feature type="binding site" description="covalent" evidence="6">
    <location>
        <position position="87"/>
    </location>
    <ligand>
        <name>heme c</name>
        <dbReference type="ChEBI" id="CHEBI:61717"/>
    </ligand>
</feature>
<evidence type="ECO:0000313" key="9">
    <source>
        <dbReference type="EMBL" id="MBE9663654.1"/>
    </source>
</evidence>
<evidence type="ECO:0000259" key="8">
    <source>
        <dbReference type="PROSITE" id="PS51007"/>
    </source>
</evidence>
<evidence type="ECO:0000256" key="4">
    <source>
        <dbReference type="ARBA" id="ARBA00022982"/>
    </source>
</evidence>
<evidence type="ECO:0000256" key="7">
    <source>
        <dbReference type="SAM" id="MobiDB-lite"/>
    </source>
</evidence>
<dbReference type="GO" id="GO:0005506">
    <property type="term" value="F:iron ion binding"/>
    <property type="evidence" value="ECO:0007669"/>
    <property type="project" value="InterPro"/>
</dbReference>
<evidence type="ECO:0000256" key="3">
    <source>
        <dbReference type="ARBA" id="ARBA00022723"/>
    </source>
</evidence>
<proteinExistence type="predicted"/>
<keyword evidence="5 6" id="KW-0408">Iron</keyword>
<dbReference type="InterPro" id="IPR036909">
    <property type="entry name" value="Cyt_c-like_dom_sf"/>
</dbReference>
<dbReference type="PRINTS" id="PR00606">
    <property type="entry name" value="CYTCHROMECID"/>
</dbReference>
<comment type="caution">
    <text evidence="9">The sequence shown here is derived from an EMBL/GenBank/DDBJ whole genome shotgun (WGS) entry which is preliminary data.</text>
</comment>
<protein>
    <submittedName>
        <fullName evidence="9">C-type cytochrome</fullName>
    </submittedName>
</protein>
<dbReference type="GO" id="GO:0020037">
    <property type="term" value="F:heme binding"/>
    <property type="evidence" value="ECO:0007669"/>
    <property type="project" value="InterPro"/>
</dbReference>
<evidence type="ECO:0000313" key="10">
    <source>
        <dbReference type="Proteomes" id="UP000622475"/>
    </source>
</evidence>
<evidence type="ECO:0000256" key="2">
    <source>
        <dbReference type="ARBA" id="ARBA00022617"/>
    </source>
</evidence>
<sequence>MYTASAQTKKAPAKKAPAGKSSAADIAAGQDLISKSDCLTCHKLDVKIIGPAYKDVAAKYKPTDANVALLAKKVLEGGSGVWGAVPMSAHPNLSTADAKKMVRYILSVK</sequence>
<dbReference type="EMBL" id="JADFFL010000007">
    <property type="protein sequence ID" value="MBE9663654.1"/>
    <property type="molecule type" value="Genomic_DNA"/>
</dbReference>
<dbReference type="InterPro" id="IPR002324">
    <property type="entry name" value="Cyt_c_ID"/>
</dbReference>
<gene>
    <name evidence="9" type="ORF">IRJ16_17340</name>
</gene>
<dbReference type="Pfam" id="PF00034">
    <property type="entry name" value="Cytochrom_C"/>
    <property type="match status" value="1"/>
</dbReference>